<reference evidence="1" key="1">
    <citation type="submission" date="2020-05" db="EMBL/GenBank/DDBJ databases">
        <authorList>
            <person name="Chiriac C."/>
            <person name="Salcher M."/>
            <person name="Ghai R."/>
            <person name="Kavagutti S V."/>
        </authorList>
    </citation>
    <scope>NUCLEOTIDE SEQUENCE</scope>
</reference>
<gene>
    <name evidence="1" type="ORF">UFOVP1244_107</name>
</gene>
<accession>A0A6J5REG5</accession>
<name>A0A6J5REG5_9CAUD</name>
<protein>
    <submittedName>
        <fullName evidence="1">Uncharacterized protein</fullName>
    </submittedName>
</protein>
<evidence type="ECO:0000313" key="1">
    <source>
        <dbReference type="EMBL" id="CAB4192856.1"/>
    </source>
</evidence>
<dbReference type="EMBL" id="LR797181">
    <property type="protein sequence ID" value="CAB4192856.1"/>
    <property type="molecule type" value="Genomic_DNA"/>
</dbReference>
<sequence>MLHDRTRLGDNVTAEALARWHDHEAERAMGSLHCGSENWEYRAAGRAHDIHRQSAELIRRLAGAASLAGMDY</sequence>
<proteinExistence type="predicted"/>
<organism evidence="1">
    <name type="scientific">uncultured Caudovirales phage</name>
    <dbReference type="NCBI Taxonomy" id="2100421"/>
    <lineage>
        <taxon>Viruses</taxon>
        <taxon>Duplodnaviria</taxon>
        <taxon>Heunggongvirae</taxon>
        <taxon>Uroviricota</taxon>
        <taxon>Caudoviricetes</taxon>
        <taxon>Peduoviridae</taxon>
        <taxon>Maltschvirus</taxon>
        <taxon>Maltschvirus maltsch</taxon>
    </lineage>
</organism>